<protein>
    <submittedName>
        <fullName evidence="1">Uncharacterized protein</fullName>
    </submittedName>
</protein>
<evidence type="ECO:0000313" key="1">
    <source>
        <dbReference type="EMBL" id="AEX63031.1"/>
    </source>
</evidence>
<gene>
    <name evidence="1" type="ORF">mv_L829</name>
</gene>
<organism evidence="1">
    <name type="scientific">Moumouvirus sp. 'Monve'</name>
    <dbReference type="NCBI Taxonomy" id="1128131"/>
    <lineage>
        <taxon>Viruses</taxon>
        <taxon>Varidnaviria</taxon>
        <taxon>Bamfordvirae</taxon>
        <taxon>Nucleocytoviricota</taxon>
        <taxon>Megaviricetes</taxon>
        <taxon>Imitervirales</taxon>
        <taxon>Mimiviridae</taxon>
        <taxon>Megamimivirinae</taxon>
        <taxon>Moumouvirus</taxon>
    </lineage>
</organism>
<dbReference type="EMBL" id="JN885999">
    <property type="protein sequence ID" value="AEX63031.1"/>
    <property type="molecule type" value="Genomic_DNA"/>
</dbReference>
<accession>H2EFX9</accession>
<reference evidence="1" key="1">
    <citation type="submission" date="2011-10" db="EMBL/GenBank/DDBJ databases">
        <title>Provirophages and transpovirons: unique mobilome of giant viruses.</title>
        <authorList>
            <person name="Desnues C."/>
            <person name="LaScola B."/>
            <person name="Yutin N."/>
            <person name="Fournous G."/>
            <person name="Koonin E."/>
            <person name="Raoult D."/>
        </authorList>
    </citation>
    <scope>NUCLEOTIDE SEQUENCE</scope>
    <source>
        <strain evidence="1">Mv13-mv</strain>
    </source>
</reference>
<proteinExistence type="predicted"/>
<name>H2EFX9_9VIRU</name>
<sequence length="30" mass="3696">MEFQKTDIINCYFTQHELDNYLIYLGKINK</sequence>